<evidence type="ECO:0000313" key="6">
    <source>
        <dbReference type="Proteomes" id="UP000240996"/>
    </source>
</evidence>
<keyword evidence="6" id="KW-1185">Reference proteome</keyword>
<proteinExistence type="predicted"/>
<keyword evidence="3" id="KW-0998">Cell outer membrane</keyword>
<dbReference type="SUPFAM" id="SSF56935">
    <property type="entry name" value="Porins"/>
    <property type="match status" value="1"/>
</dbReference>
<dbReference type="AlphaFoldDB" id="A0A2T4YRU8"/>
<gene>
    <name evidence="5" type="ORF">C8J24_2473</name>
</gene>
<dbReference type="InterPro" id="IPR000531">
    <property type="entry name" value="Beta-barrel_TonB"/>
</dbReference>
<dbReference type="Proteomes" id="UP000240996">
    <property type="component" value="Unassembled WGS sequence"/>
</dbReference>
<sequence>MLVCLGGGVVCPAAGSTQAIPMPASASGDDIVITGQRSAGSAVGAIDPTATLDQAGIQSLGATDLKTLLERLKPLTTSASGGDPVYLLNGRRMSSMNELYSLPQEAMEKIEVLPESEAARFGFPATVRVMNFITKKRFRAVTYQQATGVTTEGGGETSYAEVTAARIDGPHRATLTLSHLRLNPILQSERAILPDPDTLYALGGTVPGIGGASIDPALDALVGAPVTIAAVPDDPAGRDTLAGYAAGGGAPAVTDIGRYRSLQQRSDRISVDGTLAAPIGRTMSGSLNLSMEAQRNIGVNGLAPALLSVPGGRGALPFADDVLLYRYLPDAVLRQRSTSLTLHGSGMVQGSIRRWGWNVTTSYDRVQGVARSERGVPIDDLQAAIDAGGDPLARVSPEAAALRLADSSRTVTGTLLTKAVANGPLVRLPAGDAQITLSGDYARASSSGSLPGLRDTTLDLTRTTGGASVNADLPIASANQDVLAFLGQLSVNGMIGVSDVSDYGRLLSSNYGLTWSPVRPVQLIASVNAAQTPPAIALLTNPTVTTPNTPFFDFTTGTSVLVTTIAGGNPALDPERRRLVTLGVAVSPIKARDLRLTLNYLQTRIDNQTATLGSATQAFQTAFAGAFQRDETGQLVSADLRPVNIARERETKMQATISLSTPIGRAPAPLTPPVGIAAKDVPPPAPPRPRPHLNMSMTTTWRLDDRLSLRSGGPALDLLDGDTLTGTGGRPRWEIELNLSGSLGAASIGVFGRLQGPTRIRSDLAASDLRFSGRTWLVPYSSLKVDQIIKRPWASNMTLQLTVENLLNDRIAVRDRLGRTPNRFQAAYIDPVGRSVRLGLRKLF</sequence>
<evidence type="ECO:0000259" key="4">
    <source>
        <dbReference type="Pfam" id="PF00593"/>
    </source>
</evidence>
<dbReference type="InterPro" id="IPR037066">
    <property type="entry name" value="Plug_dom_sf"/>
</dbReference>
<protein>
    <submittedName>
        <fullName evidence="5">TonB-dependent receptor-like protein</fullName>
    </submittedName>
</protein>
<dbReference type="Gene3D" id="2.170.130.10">
    <property type="entry name" value="TonB-dependent receptor, plug domain"/>
    <property type="match status" value="1"/>
</dbReference>
<comment type="subcellular location">
    <subcellularLocation>
        <location evidence="1">Cell outer membrane</location>
    </subcellularLocation>
</comment>
<dbReference type="GO" id="GO:0009279">
    <property type="term" value="C:cell outer membrane"/>
    <property type="evidence" value="ECO:0007669"/>
    <property type="project" value="UniProtKB-SubCell"/>
</dbReference>
<keyword evidence="2" id="KW-0472">Membrane</keyword>
<evidence type="ECO:0000256" key="1">
    <source>
        <dbReference type="ARBA" id="ARBA00004442"/>
    </source>
</evidence>
<evidence type="ECO:0000313" key="5">
    <source>
        <dbReference type="EMBL" id="PTM46233.1"/>
    </source>
</evidence>
<feature type="domain" description="TonB-dependent receptor-like beta-barrel" evidence="4">
    <location>
        <begin position="426"/>
        <end position="621"/>
    </location>
</feature>
<organism evidence="5 6">
    <name type="scientific">Sphingomonas aerolata</name>
    <dbReference type="NCBI Taxonomy" id="185951"/>
    <lineage>
        <taxon>Bacteria</taxon>
        <taxon>Pseudomonadati</taxon>
        <taxon>Pseudomonadota</taxon>
        <taxon>Alphaproteobacteria</taxon>
        <taxon>Sphingomonadales</taxon>
        <taxon>Sphingomonadaceae</taxon>
        <taxon>Sphingomonas</taxon>
    </lineage>
</organism>
<reference evidence="5 6" key="1">
    <citation type="submission" date="2018-04" db="EMBL/GenBank/DDBJ databases">
        <title>Genomic Encyclopedia of Type Strains, Phase III (KMG-III): the genomes of soil and plant-associated and newly described type strains.</title>
        <authorList>
            <person name="Whitman W."/>
        </authorList>
    </citation>
    <scope>NUCLEOTIDE SEQUENCE [LARGE SCALE GENOMIC DNA]</scope>
    <source>
        <strain evidence="5 6">NW12</strain>
    </source>
</reference>
<comment type="caution">
    <text evidence="5">The sequence shown here is derived from an EMBL/GenBank/DDBJ whole genome shotgun (WGS) entry which is preliminary data.</text>
</comment>
<dbReference type="PANTHER" id="PTHR47234">
    <property type="match status" value="1"/>
</dbReference>
<evidence type="ECO:0000256" key="2">
    <source>
        <dbReference type="ARBA" id="ARBA00023136"/>
    </source>
</evidence>
<evidence type="ECO:0000256" key="3">
    <source>
        <dbReference type="ARBA" id="ARBA00023237"/>
    </source>
</evidence>
<dbReference type="Pfam" id="PF00593">
    <property type="entry name" value="TonB_dep_Rec_b-barrel"/>
    <property type="match status" value="1"/>
</dbReference>
<dbReference type="InterPro" id="IPR036942">
    <property type="entry name" value="Beta-barrel_TonB_sf"/>
</dbReference>
<keyword evidence="5" id="KW-0675">Receptor</keyword>
<dbReference type="Gene3D" id="2.40.170.20">
    <property type="entry name" value="TonB-dependent receptor, beta-barrel domain"/>
    <property type="match status" value="1"/>
</dbReference>
<dbReference type="EMBL" id="PZZN01000002">
    <property type="protein sequence ID" value="PTM46233.1"/>
    <property type="molecule type" value="Genomic_DNA"/>
</dbReference>
<dbReference type="PANTHER" id="PTHR47234:SF1">
    <property type="entry name" value="TONB-DEPENDENT RECEPTOR"/>
    <property type="match status" value="1"/>
</dbReference>
<name>A0A2T4YRU8_9SPHN</name>
<accession>A0A2T4YRU8</accession>